<evidence type="ECO:0000313" key="2">
    <source>
        <dbReference type="Proteomes" id="UP001430172"/>
    </source>
</evidence>
<sequence>MGKAVEGFGLIQKVKGQSLGRAYDDYTYCPPSKALTRSQTRARVNGLLNAALVAGHDVEWWWLVAARPGEVEELLIQRWNPPWNIALRIY</sequence>
<dbReference type="Proteomes" id="UP001430172">
    <property type="component" value="Unassembled WGS sequence"/>
</dbReference>
<protein>
    <submittedName>
        <fullName evidence="1">Uncharacterized protein</fullName>
    </submittedName>
</protein>
<dbReference type="EMBL" id="JAFDVD010000029">
    <property type="protein sequence ID" value="MBM6402622.1"/>
    <property type="molecule type" value="Genomic_DNA"/>
</dbReference>
<evidence type="ECO:0000313" key="1">
    <source>
        <dbReference type="EMBL" id="MBM6402622.1"/>
    </source>
</evidence>
<dbReference type="RefSeq" id="WP_204133094.1">
    <property type="nucleotide sequence ID" value="NZ_JAFDVD010000029.1"/>
</dbReference>
<comment type="caution">
    <text evidence="1">The sequence shown here is derived from an EMBL/GenBank/DDBJ whole genome shotgun (WGS) entry which is preliminary data.</text>
</comment>
<gene>
    <name evidence="1" type="ORF">JQN70_19690</name>
</gene>
<reference evidence="1" key="1">
    <citation type="submission" date="2021-02" db="EMBL/GenBank/DDBJ databases">
        <title>Phycicoccus sp. MQZ13P-5T, whole genome shotgun sequence.</title>
        <authorList>
            <person name="Tuo L."/>
        </authorList>
    </citation>
    <scope>NUCLEOTIDE SEQUENCE</scope>
    <source>
        <strain evidence="1">MQZ13P-5</strain>
    </source>
</reference>
<organism evidence="1 2">
    <name type="scientific">Phycicoccus sonneratiae</name>
    <dbReference type="NCBI Taxonomy" id="2807628"/>
    <lineage>
        <taxon>Bacteria</taxon>
        <taxon>Bacillati</taxon>
        <taxon>Actinomycetota</taxon>
        <taxon>Actinomycetes</taxon>
        <taxon>Micrococcales</taxon>
        <taxon>Intrasporangiaceae</taxon>
        <taxon>Phycicoccus</taxon>
    </lineage>
</organism>
<accession>A0ABS2CRV6</accession>
<name>A0ABS2CRV6_9MICO</name>
<keyword evidence="2" id="KW-1185">Reference proteome</keyword>
<proteinExistence type="predicted"/>